<dbReference type="AlphaFoldDB" id="A0A2Z6RC40"/>
<name>A0A2Z6RC40_9GLOM</name>
<gene>
    <name evidence="1" type="ORF">RclHR1_03270015</name>
</gene>
<organism evidence="1 2">
    <name type="scientific">Rhizophagus clarus</name>
    <dbReference type="NCBI Taxonomy" id="94130"/>
    <lineage>
        <taxon>Eukaryota</taxon>
        <taxon>Fungi</taxon>
        <taxon>Fungi incertae sedis</taxon>
        <taxon>Mucoromycota</taxon>
        <taxon>Glomeromycotina</taxon>
        <taxon>Glomeromycetes</taxon>
        <taxon>Glomerales</taxon>
        <taxon>Glomeraceae</taxon>
        <taxon>Rhizophagus</taxon>
    </lineage>
</organism>
<evidence type="ECO:0000313" key="2">
    <source>
        <dbReference type="Proteomes" id="UP000247702"/>
    </source>
</evidence>
<evidence type="ECO:0000313" key="1">
    <source>
        <dbReference type="EMBL" id="GBB98592.1"/>
    </source>
</evidence>
<dbReference type="Proteomes" id="UP000247702">
    <property type="component" value="Unassembled WGS sequence"/>
</dbReference>
<comment type="caution">
    <text evidence="1">The sequence shown here is derived from an EMBL/GenBank/DDBJ whole genome shotgun (WGS) entry which is preliminary data.</text>
</comment>
<reference evidence="1 2" key="1">
    <citation type="submission" date="2017-11" db="EMBL/GenBank/DDBJ databases">
        <title>The genome of Rhizophagus clarus HR1 reveals common genetic basis of auxotrophy among arbuscular mycorrhizal fungi.</title>
        <authorList>
            <person name="Kobayashi Y."/>
        </authorList>
    </citation>
    <scope>NUCLEOTIDE SEQUENCE [LARGE SCALE GENOMIC DNA]</scope>
    <source>
        <strain evidence="1 2">HR1</strain>
    </source>
</reference>
<protein>
    <submittedName>
        <fullName evidence="1">Uncharacterized protein</fullName>
    </submittedName>
</protein>
<accession>A0A2Z6RC40</accession>
<proteinExistence type="predicted"/>
<keyword evidence="2" id="KW-1185">Reference proteome</keyword>
<dbReference type="EMBL" id="BEXD01002524">
    <property type="protein sequence ID" value="GBB98592.1"/>
    <property type="molecule type" value="Genomic_DNA"/>
</dbReference>
<sequence length="189" mass="22226">MAILAVKQNIPCNDNNCEHNWYYEDLHNAKGFKRVRQCPQNHLWNPYMMVDKHRPSKLGIEGLTCGVILCWFHIYNANRLSFIDARRILYDYSGNSIPWATNNFTERIRRTIESNYSGKQTVLSFLERLYGIKLSRDNLTENSGQNNFEARLVTLFNVQSIEQQNLAIIPIILTTDQQKRLNKGRFCFY</sequence>